<dbReference type="GO" id="GO:0016987">
    <property type="term" value="F:sigma factor activity"/>
    <property type="evidence" value="ECO:0007669"/>
    <property type="project" value="UniProtKB-KW"/>
</dbReference>
<evidence type="ECO:0000259" key="7">
    <source>
        <dbReference type="Pfam" id="PF08281"/>
    </source>
</evidence>
<dbReference type="InterPro" id="IPR013249">
    <property type="entry name" value="RNA_pol_sigma70_r4_t2"/>
</dbReference>
<dbReference type="NCBIfam" id="TIGR02937">
    <property type="entry name" value="sigma70-ECF"/>
    <property type="match status" value="1"/>
</dbReference>
<dbReference type="EMBL" id="SJPV01000001">
    <property type="protein sequence ID" value="TWU42658.1"/>
    <property type="molecule type" value="Genomic_DNA"/>
</dbReference>
<dbReference type="InterPro" id="IPR013325">
    <property type="entry name" value="RNA_pol_sigma_r2"/>
</dbReference>
<proteinExistence type="inferred from homology"/>
<evidence type="ECO:0000313" key="9">
    <source>
        <dbReference type="Proteomes" id="UP000319143"/>
    </source>
</evidence>
<dbReference type="Gene3D" id="1.10.1740.10">
    <property type="match status" value="1"/>
</dbReference>
<dbReference type="SUPFAM" id="SSF88946">
    <property type="entry name" value="Sigma2 domain of RNA polymerase sigma factors"/>
    <property type="match status" value="1"/>
</dbReference>
<sequence length="184" mass="20660">MLNPSPQVDRPSDHDECALTVGALFDSEESPLLCYAFSLIGERAVAEDIVQEVFLQLHIHWNKVDSPRAWLFRSVRNRAYNHLRDSRREVFGSDKGDMQDPNALEETPESVLVRMEAAAALRQLLAELDESDRQLITLKYFDGLPYRDISTATGLSMGNVGYRLHHILKALAAKLGPLGIDEIS</sequence>
<keyword evidence="9" id="KW-1185">Reference proteome</keyword>
<dbReference type="InterPro" id="IPR039425">
    <property type="entry name" value="RNA_pol_sigma-70-like"/>
</dbReference>
<evidence type="ECO:0000256" key="5">
    <source>
        <dbReference type="ARBA" id="ARBA00023163"/>
    </source>
</evidence>
<organism evidence="8 9">
    <name type="scientific">Novipirellula artificiosorum</name>
    <dbReference type="NCBI Taxonomy" id="2528016"/>
    <lineage>
        <taxon>Bacteria</taxon>
        <taxon>Pseudomonadati</taxon>
        <taxon>Planctomycetota</taxon>
        <taxon>Planctomycetia</taxon>
        <taxon>Pirellulales</taxon>
        <taxon>Pirellulaceae</taxon>
        <taxon>Novipirellula</taxon>
    </lineage>
</organism>
<dbReference type="GO" id="GO:0003677">
    <property type="term" value="F:DNA binding"/>
    <property type="evidence" value="ECO:0007669"/>
    <property type="project" value="UniProtKB-KW"/>
</dbReference>
<dbReference type="AlphaFoldDB" id="A0A5C6E166"/>
<evidence type="ECO:0000256" key="3">
    <source>
        <dbReference type="ARBA" id="ARBA00023082"/>
    </source>
</evidence>
<dbReference type="Proteomes" id="UP000319143">
    <property type="component" value="Unassembled WGS sequence"/>
</dbReference>
<protein>
    <submittedName>
        <fullName evidence="8">ECF RNA polymerase sigma factor SigL</fullName>
    </submittedName>
</protein>
<evidence type="ECO:0000256" key="4">
    <source>
        <dbReference type="ARBA" id="ARBA00023125"/>
    </source>
</evidence>
<evidence type="ECO:0000313" key="8">
    <source>
        <dbReference type="EMBL" id="TWU42658.1"/>
    </source>
</evidence>
<feature type="domain" description="RNA polymerase sigma factor 70 region 4 type 2" evidence="7">
    <location>
        <begin position="120"/>
        <end position="171"/>
    </location>
</feature>
<name>A0A5C6E166_9BACT</name>
<dbReference type="GO" id="GO:0006352">
    <property type="term" value="P:DNA-templated transcription initiation"/>
    <property type="evidence" value="ECO:0007669"/>
    <property type="project" value="InterPro"/>
</dbReference>
<comment type="caution">
    <text evidence="8">The sequence shown here is derived from an EMBL/GenBank/DDBJ whole genome shotgun (WGS) entry which is preliminary data.</text>
</comment>
<dbReference type="InterPro" id="IPR036388">
    <property type="entry name" value="WH-like_DNA-bd_sf"/>
</dbReference>
<dbReference type="Gene3D" id="1.10.10.10">
    <property type="entry name" value="Winged helix-like DNA-binding domain superfamily/Winged helix DNA-binding domain"/>
    <property type="match status" value="1"/>
</dbReference>
<keyword evidence="2" id="KW-0805">Transcription regulation</keyword>
<dbReference type="PANTHER" id="PTHR43133">
    <property type="entry name" value="RNA POLYMERASE ECF-TYPE SIGMA FACTO"/>
    <property type="match status" value="1"/>
</dbReference>
<dbReference type="InterPro" id="IPR013324">
    <property type="entry name" value="RNA_pol_sigma_r3/r4-like"/>
</dbReference>
<dbReference type="PANTHER" id="PTHR43133:SF52">
    <property type="entry name" value="ECF RNA POLYMERASE SIGMA FACTOR SIGL"/>
    <property type="match status" value="1"/>
</dbReference>
<dbReference type="RefSeq" id="WP_231615395.1">
    <property type="nucleotide sequence ID" value="NZ_SJPV01000001.1"/>
</dbReference>
<keyword evidence="5" id="KW-0804">Transcription</keyword>
<keyword evidence="3" id="KW-0731">Sigma factor</keyword>
<evidence type="ECO:0000256" key="1">
    <source>
        <dbReference type="ARBA" id="ARBA00010641"/>
    </source>
</evidence>
<evidence type="ECO:0000259" key="6">
    <source>
        <dbReference type="Pfam" id="PF04542"/>
    </source>
</evidence>
<gene>
    <name evidence="8" type="primary">sigL_2</name>
    <name evidence="8" type="ORF">Poly41_09570</name>
</gene>
<feature type="domain" description="RNA polymerase sigma-70 region 2" evidence="6">
    <location>
        <begin position="25"/>
        <end position="88"/>
    </location>
</feature>
<comment type="similarity">
    <text evidence="1">Belongs to the sigma-70 factor family. ECF subfamily.</text>
</comment>
<dbReference type="InterPro" id="IPR007627">
    <property type="entry name" value="RNA_pol_sigma70_r2"/>
</dbReference>
<reference evidence="8 9" key="1">
    <citation type="submission" date="2019-02" db="EMBL/GenBank/DDBJ databases">
        <title>Deep-cultivation of Planctomycetes and their phenomic and genomic characterization uncovers novel biology.</title>
        <authorList>
            <person name="Wiegand S."/>
            <person name="Jogler M."/>
            <person name="Boedeker C."/>
            <person name="Pinto D."/>
            <person name="Vollmers J."/>
            <person name="Rivas-Marin E."/>
            <person name="Kohn T."/>
            <person name="Peeters S.H."/>
            <person name="Heuer A."/>
            <person name="Rast P."/>
            <person name="Oberbeckmann S."/>
            <person name="Bunk B."/>
            <person name="Jeske O."/>
            <person name="Meyerdierks A."/>
            <person name="Storesund J.E."/>
            <person name="Kallscheuer N."/>
            <person name="Luecker S."/>
            <person name="Lage O.M."/>
            <person name="Pohl T."/>
            <person name="Merkel B.J."/>
            <person name="Hornburger P."/>
            <person name="Mueller R.-W."/>
            <person name="Bruemmer F."/>
            <person name="Labrenz M."/>
            <person name="Spormann A.M."/>
            <person name="Op Den Camp H."/>
            <person name="Overmann J."/>
            <person name="Amann R."/>
            <person name="Jetten M.S.M."/>
            <person name="Mascher T."/>
            <person name="Medema M.H."/>
            <person name="Devos D.P."/>
            <person name="Kaster A.-K."/>
            <person name="Ovreas L."/>
            <person name="Rohde M."/>
            <person name="Galperin M.Y."/>
            <person name="Jogler C."/>
        </authorList>
    </citation>
    <scope>NUCLEOTIDE SEQUENCE [LARGE SCALE GENOMIC DNA]</scope>
    <source>
        <strain evidence="8 9">Poly41</strain>
    </source>
</reference>
<accession>A0A5C6E166</accession>
<dbReference type="InterPro" id="IPR014284">
    <property type="entry name" value="RNA_pol_sigma-70_dom"/>
</dbReference>
<keyword evidence="4" id="KW-0238">DNA-binding</keyword>
<dbReference type="Pfam" id="PF08281">
    <property type="entry name" value="Sigma70_r4_2"/>
    <property type="match status" value="1"/>
</dbReference>
<dbReference type="SUPFAM" id="SSF88659">
    <property type="entry name" value="Sigma3 and sigma4 domains of RNA polymerase sigma factors"/>
    <property type="match status" value="1"/>
</dbReference>
<evidence type="ECO:0000256" key="2">
    <source>
        <dbReference type="ARBA" id="ARBA00023015"/>
    </source>
</evidence>
<dbReference type="Pfam" id="PF04542">
    <property type="entry name" value="Sigma70_r2"/>
    <property type="match status" value="1"/>
</dbReference>